<proteinExistence type="inferred from homology"/>
<comment type="caution">
    <text evidence="5">The sequence shown here is derived from an EMBL/GenBank/DDBJ whole genome shotgun (WGS) entry which is preliminary data.</text>
</comment>
<gene>
    <name evidence="5" type="ORF">COV91_06330</name>
</gene>
<dbReference type="InterPro" id="IPR008201">
    <property type="entry name" value="HepT-like"/>
</dbReference>
<dbReference type="Pfam" id="PF01934">
    <property type="entry name" value="HepT-like"/>
    <property type="match status" value="1"/>
</dbReference>
<evidence type="ECO:0008006" key="7">
    <source>
        <dbReference type="Google" id="ProtNLM"/>
    </source>
</evidence>
<dbReference type="InterPro" id="IPR052379">
    <property type="entry name" value="Type_VII_TA_RNase"/>
</dbReference>
<dbReference type="PANTHER" id="PTHR33397:SF5">
    <property type="entry name" value="RNASE YUTE-RELATED"/>
    <property type="match status" value="1"/>
</dbReference>
<keyword evidence="3" id="KW-0378">Hydrolase</keyword>
<accession>A0A2H0K9S1</accession>
<dbReference type="GO" id="GO:0004540">
    <property type="term" value="F:RNA nuclease activity"/>
    <property type="evidence" value="ECO:0007669"/>
    <property type="project" value="InterPro"/>
</dbReference>
<dbReference type="InterPro" id="IPR037038">
    <property type="entry name" value="HepT-like_sf"/>
</dbReference>
<dbReference type="Proteomes" id="UP000229342">
    <property type="component" value="Unassembled WGS sequence"/>
</dbReference>
<evidence type="ECO:0000256" key="4">
    <source>
        <dbReference type="ARBA" id="ARBA00024207"/>
    </source>
</evidence>
<evidence type="ECO:0000313" key="6">
    <source>
        <dbReference type="Proteomes" id="UP000229342"/>
    </source>
</evidence>
<evidence type="ECO:0000256" key="2">
    <source>
        <dbReference type="ARBA" id="ARBA00022722"/>
    </source>
</evidence>
<dbReference type="GO" id="GO:0016787">
    <property type="term" value="F:hydrolase activity"/>
    <property type="evidence" value="ECO:0007669"/>
    <property type="project" value="UniProtKB-KW"/>
</dbReference>
<dbReference type="EMBL" id="PCVG01000087">
    <property type="protein sequence ID" value="PIQ67999.1"/>
    <property type="molecule type" value="Genomic_DNA"/>
</dbReference>
<evidence type="ECO:0000256" key="1">
    <source>
        <dbReference type="ARBA" id="ARBA00022649"/>
    </source>
</evidence>
<name>A0A2H0K9S1_9BACT</name>
<evidence type="ECO:0000256" key="3">
    <source>
        <dbReference type="ARBA" id="ARBA00022801"/>
    </source>
</evidence>
<organism evidence="5 6">
    <name type="scientific">Candidatus Taylorbacteria bacterium CG11_big_fil_rev_8_21_14_0_20_46_11</name>
    <dbReference type="NCBI Taxonomy" id="1975025"/>
    <lineage>
        <taxon>Bacteria</taxon>
        <taxon>Candidatus Tayloriibacteriota</taxon>
    </lineage>
</organism>
<dbReference type="GO" id="GO:0110001">
    <property type="term" value="C:toxin-antitoxin complex"/>
    <property type="evidence" value="ECO:0007669"/>
    <property type="project" value="InterPro"/>
</dbReference>
<dbReference type="Gene3D" id="1.20.120.580">
    <property type="entry name" value="bsu32300-like"/>
    <property type="match status" value="1"/>
</dbReference>
<evidence type="ECO:0000313" key="5">
    <source>
        <dbReference type="EMBL" id="PIQ67999.1"/>
    </source>
</evidence>
<reference evidence="5 6" key="1">
    <citation type="submission" date="2017-09" db="EMBL/GenBank/DDBJ databases">
        <title>Depth-based differentiation of microbial function through sediment-hosted aquifers and enrichment of novel symbionts in the deep terrestrial subsurface.</title>
        <authorList>
            <person name="Probst A.J."/>
            <person name="Ladd B."/>
            <person name="Jarett J.K."/>
            <person name="Geller-Mcgrath D.E."/>
            <person name="Sieber C.M."/>
            <person name="Emerson J.B."/>
            <person name="Anantharaman K."/>
            <person name="Thomas B.C."/>
            <person name="Malmstrom R."/>
            <person name="Stieglmeier M."/>
            <person name="Klingl A."/>
            <person name="Woyke T."/>
            <person name="Ryan C.M."/>
            <person name="Banfield J.F."/>
        </authorList>
    </citation>
    <scope>NUCLEOTIDE SEQUENCE [LARGE SCALE GENOMIC DNA]</scope>
    <source>
        <strain evidence="5">CG11_big_fil_rev_8_21_14_0_20_46_11</strain>
    </source>
</reference>
<keyword evidence="1" id="KW-1277">Toxin-antitoxin system</keyword>
<dbReference type="PANTHER" id="PTHR33397">
    <property type="entry name" value="UPF0331 PROTEIN YUTE"/>
    <property type="match status" value="1"/>
</dbReference>
<protein>
    <recommendedName>
        <fullName evidence="7">DUF86 domain-containing protein</fullName>
    </recommendedName>
</protein>
<comment type="similarity">
    <text evidence="4">Belongs to the HepT RNase toxin family.</text>
</comment>
<sequence length="143" mass="16658">MTLYEQESVNNKLFRLKEIIKILEEVRVAPREDFVKDGKLNGAAMFNLLIGITIILDVGQHLLAQVAQRTAHEYKEAIKLLGEEKIIPFPFADENEKMASFRNMLVHEYDKVDLAQVHDYLQKAPDIFRAFAKYFVEFMEKQP</sequence>
<dbReference type="NCBIfam" id="NF047751">
    <property type="entry name" value="HepT_toxin"/>
    <property type="match status" value="1"/>
</dbReference>
<keyword evidence="2" id="KW-0540">Nuclease</keyword>
<dbReference type="AlphaFoldDB" id="A0A2H0K9S1"/>